<dbReference type="GO" id="GO:0005829">
    <property type="term" value="C:cytosol"/>
    <property type="evidence" value="ECO:0007669"/>
    <property type="project" value="TreeGrafter"/>
</dbReference>
<dbReference type="RefSeq" id="WP_191895603.1">
    <property type="nucleotide sequence ID" value="NZ_BMQD01000009.1"/>
</dbReference>
<evidence type="ECO:0000256" key="8">
    <source>
        <dbReference type="HAMAP-Rule" id="MF_00985"/>
    </source>
</evidence>
<feature type="coiled-coil region" evidence="9">
    <location>
        <begin position="177"/>
        <end position="204"/>
    </location>
</feature>
<evidence type="ECO:0000256" key="7">
    <source>
        <dbReference type="ARBA" id="ARBA00047715"/>
    </source>
</evidence>
<feature type="binding site" description="in other chain" evidence="8">
    <location>
        <begin position="234"/>
        <end position="237"/>
    </location>
    <ligand>
        <name>pyridoxal 5'-phosphate</name>
        <dbReference type="ChEBI" id="CHEBI:597326"/>
        <note>ligand shared between dimeric partners</note>
    </ligand>
</feature>
<dbReference type="InterPro" id="IPR015424">
    <property type="entry name" value="PyrdxlP-dep_Trfase"/>
</dbReference>
<keyword evidence="11" id="KW-0436">Ligase</keyword>
<dbReference type="AlphaFoldDB" id="A0AA37BH21"/>
<comment type="caution">
    <text evidence="11">The sequence shown here is derived from an EMBL/GenBank/DDBJ whole genome shotgun (WGS) entry which is preliminary data.</text>
</comment>
<keyword evidence="4 8" id="KW-0808">Transferase</keyword>
<comment type="subunit">
    <text evidence="3 8">Homodimer.</text>
</comment>
<feature type="binding site" description="in other chain" evidence="8">
    <location>
        <begin position="137"/>
        <end position="138"/>
    </location>
    <ligand>
        <name>pyridoxal 5'-phosphate</name>
        <dbReference type="ChEBI" id="CHEBI:597326"/>
        <note>ligand shared between dimeric partners</note>
    </ligand>
</feature>
<dbReference type="PANTHER" id="PTHR13693">
    <property type="entry name" value="CLASS II AMINOTRANSFERASE/8-AMINO-7-OXONONANOATE SYNTHASE"/>
    <property type="match status" value="1"/>
</dbReference>
<comment type="pathway">
    <text evidence="8">Amino-acid degradation; L-threonine degradation via oxydo-reductase pathway; glycine from L-threonine: step 2/2.</text>
</comment>
<dbReference type="Gene3D" id="3.90.1150.10">
    <property type="entry name" value="Aspartate Aminotransferase, domain 1"/>
    <property type="match status" value="1"/>
</dbReference>
<dbReference type="GO" id="GO:0019518">
    <property type="term" value="P:L-threonine catabolic process to glycine"/>
    <property type="evidence" value="ECO:0007669"/>
    <property type="project" value="UniProtKB-UniRule"/>
</dbReference>
<comment type="catalytic activity">
    <reaction evidence="7">
        <text>6-carboxyhexanoyl-[ACP] + L-alanine + H(+) = (8S)-8-amino-7-oxononanoate + holo-[ACP] + CO2</text>
        <dbReference type="Rhea" id="RHEA:42288"/>
        <dbReference type="Rhea" id="RHEA-COMP:9685"/>
        <dbReference type="Rhea" id="RHEA-COMP:9955"/>
        <dbReference type="ChEBI" id="CHEBI:15378"/>
        <dbReference type="ChEBI" id="CHEBI:16526"/>
        <dbReference type="ChEBI" id="CHEBI:57972"/>
        <dbReference type="ChEBI" id="CHEBI:64479"/>
        <dbReference type="ChEBI" id="CHEBI:78846"/>
        <dbReference type="ChEBI" id="CHEBI:149468"/>
        <dbReference type="EC" id="2.3.1.47"/>
    </reaction>
</comment>
<dbReference type="Gene3D" id="3.40.640.10">
    <property type="entry name" value="Type I PLP-dependent aspartate aminotransferase-like (Major domain)"/>
    <property type="match status" value="1"/>
</dbReference>
<dbReference type="InterPro" id="IPR015421">
    <property type="entry name" value="PyrdxlP-dep_Trfase_major"/>
</dbReference>
<dbReference type="SUPFAM" id="SSF53383">
    <property type="entry name" value="PLP-dependent transferases"/>
    <property type="match status" value="1"/>
</dbReference>
<dbReference type="InterPro" id="IPR001917">
    <property type="entry name" value="Aminotrans_II_pyridoxalP_BS"/>
</dbReference>
<evidence type="ECO:0000256" key="4">
    <source>
        <dbReference type="ARBA" id="ARBA00022679"/>
    </source>
</evidence>
<dbReference type="FunFam" id="3.40.640.10:FF:000006">
    <property type="entry name" value="5-aminolevulinate synthase, mitochondrial"/>
    <property type="match status" value="1"/>
</dbReference>
<dbReference type="CDD" id="cd06454">
    <property type="entry name" value="KBL_like"/>
    <property type="match status" value="1"/>
</dbReference>
<comment type="cofactor">
    <cofactor evidence="8">
        <name>pyridoxal 5'-phosphate</name>
        <dbReference type="ChEBI" id="CHEBI:597326"/>
    </cofactor>
    <text evidence="8">Binds 1 pyridoxal phosphate per subunit.</text>
</comment>
<keyword evidence="6 8" id="KW-0012">Acyltransferase</keyword>
<keyword evidence="9" id="KW-0175">Coiled coil</keyword>
<feature type="binding site" description="in other chain" evidence="8">
    <location>
        <begin position="265"/>
        <end position="268"/>
    </location>
    <ligand>
        <name>pyridoxal 5'-phosphate</name>
        <dbReference type="ChEBI" id="CHEBI:597326"/>
        <note>ligand shared between dimeric partners</note>
    </ligand>
</feature>
<dbReference type="GO" id="GO:0008890">
    <property type="term" value="F:glycine C-acetyltransferase activity"/>
    <property type="evidence" value="ECO:0007669"/>
    <property type="project" value="UniProtKB-UniRule"/>
</dbReference>
<feature type="binding site" evidence="8">
    <location>
        <position position="162"/>
    </location>
    <ligand>
        <name>substrate</name>
    </ligand>
</feature>
<organism evidence="11 12">
    <name type="scientific">Planomonospora parontospora</name>
    <dbReference type="NCBI Taxonomy" id="58119"/>
    <lineage>
        <taxon>Bacteria</taxon>
        <taxon>Bacillati</taxon>
        <taxon>Actinomycetota</taxon>
        <taxon>Actinomycetes</taxon>
        <taxon>Streptosporangiales</taxon>
        <taxon>Streptosporangiaceae</taxon>
        <taxon>Planomonospora</taxon>
    </lineage>
</organism>
<comment type="function">
    <text evidence="8">Catalyzes the cleavage of 2-amino-3-ketobutyrate to glycine and acetyl-CoA.</text>
</comment>
<dbReference type="GO" id="GO:0016874">
    <property type="term" value="F:ligase activity"/>
    <property type="evidence" value="ECO:0007669"/>
    <property type="project" value="UniProtKB-KW"/>
</dbReference>
<comment type="catalytic activity">
    <reaction evidence="8">
        <text>glycine + acetyl-CoA = (2S)-2-amino-3-oxobutanoate + CoA</text>
        <dbReference type="Rhea" id="RHEA:20736"/>
        <dbReference type="ChEBI" id="CHEBI:57287"/>
        <dbReference type="ChEBI" id="CHEBI:57288"/>
        <dbReference type="ChEBI" id="CHEBI:57305"/>
        <dbReference type="ChEBI" id="CHEBI:78948"/>
        <dbReference type="EC" id="2.3.1.29"/>
    </reaction>
</comment>
<evidence type="ECO:0000256" key="9">
    <source>
        <dbReference type="SAM" id="Coils"/>
    </source>
</evidence>
<dbReference type="Proteomes" id="UP000627984">
    <property type="component" value="Unassembled WGS sequence"/>
</dbReference>
<dbReference type="InterPro" id="IPR050087">
    <property type="entry name" value="AON_synthase_class-II"/>
</dbReference>
<dbReference type="InterPro" id="IPR015422">
    <property type="entry name" value="PyrdxlP-dep_Trfase_small"/>
</dbReference>
<reference evidence="11" key="1">
    <citation type="journal article" date="2014" name="Int. J. Syst. Evol. Microbiol.">
        <title>Complete genome sequence of Corynebacterium casei LMG S-19264T (=DSM 44701T), isolated from a smear-ripened cheese.</title>
        <authorList>
            <consortium name="US DOE Joint Genome Institute (JGI-PGF)"/>
            <person name="Walter F."/>
            <person name="Albersmeier A."/>
            <person name="Kalinowski J."/>
            <person name="Ruckert C."/>
        </authorList>
    </citation>
    <scope>NUCLEOTIDE SEQUENCE</scope>
    <source>
        <strain evidence="11">JCM 3093</strain>
    </source>
</reference>
<proteinExistence type="inferred from homology"/>
<dbReference type="PANTHER" id="PTHR13693:SF102">
    <property type="entry name" value="2-AMINO-3-KETOBUTYRATE COENZYME A LIGASE, MITOCHONDRIAL"/>
    <property type="match status" value="1"/>
</dbReference>
<evidence type="ECO:0000313" key="11">
    <source>
        <dbReference type="EMBL" id="GGK70907.1"/>
    </source>
</evidence>
<feature type="modified residue" description="N6-(pyridoxal phosphate)lysine" evidence="8">
    <location>
        <position position="268"/>
    </location>
</feature>
<dbReference type="HAMAP" id="MF_00985">
    <property type="entry name" value="2am3keto_CoA_ligase"/>
    <property type="match status" value="1"/>
</dbReference>
<sequence>MFDNVRDDLRATIDEIASAGLLKPERVITTPQRAGIAVAGGTGGTAPGGGAVPDGVAVPGAGAAGGPREVLNFCANNYLGLADHPEVIAAAKEALDRWGFGMASVRFICGTQEVHKELEARLAAFLGQEDTVLYSSCFDANGGVFETLLDDRDAVISDALNHASIIDGIRLCKARRLRYANRDMAELEARLKEASDARRKLIVTDGVFSMDGHVAPLDEICDLADRYGAMVMVDDSHAVGFVGEGGAGTPELFGVRDRVDIITGTLGKALGGASGGYTAARGEICELLRQRSRPYLFSNSLAPVIAAASLRVLDLVSGSGEARERLRANTARFRTRMTEEGFTILPGDHPIVPVMIGDAAEASAMAERLLDRGVYVIGFSYPVVPHGQARIRVQLSAAHSAEDVDRAVEAFVAARG</sequence>
<dbReference type="InterPro" id="IPR011282">
    <property type="entry name" value="2am3keto_CoA_ligase"/>
</dbReference>
<dbReference type="GO" id="GO:0008710">
    <property type="term" value="F:8-amino-7-oxononanoate synthase activity"/>
    <property type="evidence" value="ECO:0007669"/>
    <property type="project" value="UniProtKB-EC"/>
</dbReference>
<accession>A0AA37BH21</accession>
<comment type="pathway">
    <text evidence="1">Cofactor biosynthesis; biotin biosynthesis.</text>
</comment>
<dbReference type="Pfam" id="PF00155">
    <property type="entry name" value="Aminotran_1_2"/>
    <property type="match status" value="1"/>
</dbReference>
<dbReference type="EMBL" id="BMQD01000009">
    <property type="protein sequence ID" value="GGK70907.1"/>
    <property type="molecule type" value="Genomic_DNA"/>
</dbReference>
<keyword evidence="5 8" id="KW-0663">Pyridoxal phosphate</keyword>
<evidence type="ECO:0000256" key="5">
    <source>
        <dbReference type="ARBA" id="ARBA00022898"/>
    </source>
</evidence>
<evidence type="ECO:0000256" key="6">
    <source>
        <dbReference type="ARBA" id="ARBA00023315"/>
    </source>
</evidence>
<evidence type="ECO:0000256" key="1">
    <source>
        <dbReference type="ARBA" id="ARBA00004746"/>
    </source>
</evidence>
<feature type="binding site" evidence="8">
    <location>
        <begin position="298"/>
        <end position="299"/>
    </location>
    <ligand>
        <name>pyridoxal 5'-phosphate</name>
        <dbReference type="ChEBI" id="CHEBI:597326"/>
        <note>ligand shared between dimeric partners</note>
    </ligand>
</feature>
<dbReference type="NCBIfam" id="TIGR01822">
    <property type="entry name" value="2am3keto_CoA"/>
    <property type="match status" value="1"/>
</dbReference>
<dbReference type="NCBIfam" id="NF005394">
    <property type="entry name" value="PRK06939.1"/>
    <property type="match status" value="1"/>
</dbReference>
<dbReference type="FunFam" id="3.90.1150.10:FF:000004">
    <property type="entry name" value="2-amino-3-ketobutyrate coenzyme A ligase"/>
    <property type="match status" value="1"/>
</dbReference>
<evidence type="ECO:0000259" key="10">
    <source>
        <dbReference type="Pfam" id="PF00155"/>
    </source>
</evidence>
<evidence type="ECO:0000256" key="2">
    <source>
        <dbReference type="ARBA" id="ARBA00010008"/>
    </source>
</evidence>
<feature type="binding site" description="in other chain" evidence="8">
    <location>
        <position position="209"/>
    </location>
    <ligand>
        <name>pyridoxal 5'-phosphate</name>
        <dbReference type="ChEBI" id="CHEBI:597326"/>
        <note>ligand shared between dimeric partners</note>
    </ligand>
</feature>
<feature type="domain" description="Aminotransferase class I/classII large" evidence="10">
    <location>
        <begin position="69"/>
        <end position="411"/>
    </location>
</feature>
<name>A0AA37BH21_9ACTN</name>
<gene>
    <name evidence="8 11" type="primary">kbl</name>
    <name evidence="11" type="ORF">GCM10010126_33020</name>
</gene>
<feature type="binding site" evidence="8">
    <location>
        <position position="392"/>
    </location>
    <ligand>
        <name>substrate</name>
    </ligand>
</feature>
<protein>
    <recommendedName>
        <fullName evidence="8">2-amino-3-ketobutyrate coenzyme A ligase</fullName>
        <shortName evidence="8">AKB ligase</shortName>
        <ecNumber evidence="8">2.3.1.29</ecNumber>
    </recommendedName>
    <alternativeName>
        <fullName evidence="8">Glycine acetyltransferase</fullName>
    </alternativeName>
</protein>
<evidence type="ECO:0000256" key="3">
    <source>
        <dbReference type="ARBA" id="ARBA00011738"/>
    </source>
</evidence>
<dbReference type="PROSITE" id="PS00599">
    <property type="entry name" value="AA_TRANSFER_CLASS_2"/>
    <property type="match status" value="1"/>
</dbReference>
<comment type="similarity">
    <text evidence="2">Belongs to the class-II pyridoxal-phosphate-dependent aminotransferase family. BioF subfamily.</text>
</comment>
<reference evidence="11" key="2">
    <citation type="submission" date="2022-09" db="EMBL/GenBank/DDBJ databases">
        <authorList>
            <person name="Sun Q."/>
            <person name="Ohkuma M."/>
        </authorList>
    </citation>
    <scope>NUCLEOTIDE SEQUENCE</scope>
    <source>
        <strain evidence="11">JCM 3093</strain>
    </source>
</reference>
<dbReference type="GO" id="GO:0030170">
    <property type="term" value="F:pyridoxal phosphate binding"/>
    <property type="evidence" value="ECO:0007669"/>
    <property type="project" value="UniProtKB-UniRule"/>
</dbReference>
<dbReference type="EC" id="2.3.1.29" evidence="8"/>
<evidence type="ECO:0000313" key="12">
    <source>
        <dbReference type="Proteomes" id="UP000627984"/>
    </source>
</evidence>
<dbReference type="InterPro" id="IPR004839">
    <property type="entry name" value="Aminotransferase_I/II_large"/>
</dbReference>